<gene>
    <name evidence="2" type="ORF">NHX12_034505</name>
</gene>
<comment type="caution">
    <text evidence="2">The sequence shown here is derived from an EMBL/GenBank/DDBJ whole genome shotgun (WGS) entry which is preliminary data.</text>
</comment>
<organism evidence="2 3">
    <name type="scientific">Muraenolepis orangiensis</name>
    <name type="common">Patagonian moray cod</name>
    <dbReference type="NCBI Taxonomy" id="630683"/>
    <lineage>
        <taxon>Eukaryota</taxon>
        <taxon>Metazoa</taxon>
        <taxon>Chordata</taxon>
        <taxon>Craniata</taxon>
        <taxon>Vertebrata</taxon>
        <taxon>Euteleostomi</taxon>
        <taxon>Actinopterygii</taxon>
        <taxon>Neopterygii</taxon>
        <taxon>Teleostei</taxon>
        <taxon>Neoteleostei</taxon>
        <taxon>Acanthomorphata</taxon>
        <taxon>Zeiogadaria</taxon>
        <taxon>Gadariae</taxon>
        <taxon>Gadiformes</taxon>
        <taxon>Muraenolepidoidei</taxon>
        <taxon>Muraenolepididae</taxon>
        <taxon>Muraenolepis</taxon>
    </lineage>
</organism>
<reference evidence="2" key="1">
    <citation type="submission" date="2022-07" db="EMBL/GenBank/DDBJ databases">
        <title>Chromosome-level genome of Muraenolepis orangiensis.</title>
        <authorList>
            <person name="Kim J."/>
        </authorList>
    </citation>
    <scope>NUCLEOTIDE SEQUENCE</scope>
    <source>
        <strain evidence="2">KU_S4_2022</strain>
        <tissue evidence="2">Muscle</tissue>
    </source>
</reference>
<protein>
    <submittedName>
        <fullName evidence="2">Uncharacterized protein</fullName>
    </submittedName>
</protein>
<dbReference type="Proteomes" id="UP001148018">
    <property type="component" value="Unassembled WGS sequence"/>
</dbReference>
<proteinExistence type="predicted"/>
<name>A0A9Q0I2N1_9TELE</name>
<evidence type="ECO:0000256" key="1">
    <source>
        <dbReference type="SAM" id="MobiDB-lite"/>
    </source>
</evidence>
<keyword evidence="3" id="KW-1185">Reference proteome</keyword>
<dbReference type="AlphaFoldDB" id="A0A9Q0I2N1"/>
<dbReference type="EMBL" id="JANIIK010000563">
    <property type="protein sequence ID" value="KAJ3583060.1"/>
    <property type="molecule type" value="Genomic_DNA"/>
</dbReference>
<evidence type="ECO:0000313" key="2">
    <source>
        <dbReference type="EMBL" id="KAJ3583060.1"/>
    </source>
</evidence>
<evidence type="ECO:0000313" key="3">
    <source>
        <dbReference type="Proteomes" id="UP001148018"/>
    </source>
</evidence>
<accession>A0A9Q0I2N1</accession>
<feature type="region of interest" description="Disordered" evidence="1">
    <location>
        <begin position="61"/>
        <end position="83"/>
    </location>
</feature>
<sequence>MPGRRQPHSGLCSHGALHRSGASFAPSSLLLPRNFAAAGKQGSFSALRFFQCRSIWRPLMGDPLGPGEEEEEKSPRGNYGLYGGDLDYSPPRLSFLISHEPLRMES</sequence>